<sequence>MFFISFVVIDCEMYSQFSNEFKNANIRAKRLVVTALTQKLEDQINKENQREQLENVTSLYKDPRDPDSYGR</sequence>
<keyword evidence="2" id="KW-1185">Reference proteome</keyword>
<accession>A0A0K0FSN6</accession>
<reference evidence="3" key="2">
    <citation type="submission" date="2015-08" db="UniProtKB">
        <authorList>
            <consortium name="WormBaseParasite"/>
        </authorList>
    </citation>
    <scope>IDENTIFICATION</scope>
</reference>
<protein>
    <submittedName>
        <fullName evidence="3">Uncharacterized protein</fullName>
    </submittedName>
</protein>
<evidence type="ECO:0000256" key="1">
    <source>
        <dbReference type="SAM" id="MobiDB-lite"/>
    </source>
</evidence>
<organism evidence="2 3">
    <name type="scientific">Strongyloides venezuelensis</name>
    <name type="common">Threadworm</name>
    <dbReference type="NCBI Taxonomy" id="75913"/>
    <lineage>
        <taxon>Eukaryota</taxon>
        <taxon>Metazoa</taxon>
        <taxon>Ecdysozoa</taxon>
        <taxon>Nematoda</taxon>
        <taxon>Chromadorea</taxon>
        <taxon>Rhabditida</taxon>
        <taxon>Tylenchina</taxon>
        <taxon>Panagrolaimomorpha</taxon>
        <taxon>Strongyloidoidea</taxon>
        <taxon>Strongyloididae</taxon>
        <taxon>Strongyloides</taxon>
    </lineage>
</organism>
<evidence type="ECO:0000313" key="3">
    <source>
        <dbReference type="WBParaSite" id="SVE_1398900.1"/>
    </source>
</evidence>
<evidence type="ECO:0000313" key="2">
    <source>
        <dbReference type="Proteomes" id="UP000035680"/>
    </source>
</evidence>
<dbReference type="Proteomes" id="UP000035680">
    <property type="component" value="Unassembled WGS sequence"/>
</dbReference>
<feature type="compositionally biased region" description="Basic and acidic residues" evidence="1">
    <location>
        <begin position="61"/>
        <end position="71"/>
    </location>
</feature>
<feature type="region of interest" description="Disordered" evidence="1">
    <location>
        <begin position="47"/>
        <end position="71"/>
    </location>
</feature>
<dbReference type="AlphaFoldDB" id="A0A0K0FSN6"/>
<reference evidence="2" key="1">
    <citation type="submission" date="2014-07" db="EMBL/GenBank/DDBJ databases">
        <authorList>
            <person name="Martin A.A"/>
            <person name="De Silva N."/>
        </authorList>
    </citation>
    <scope>NUCLEOTIDE SEQUENCE</scope>
</reference>
<dbReference type="WBParaSite" id="SVE_1398900.1">
    <property type="protein sequence ID" value="SVE_1398900.1"/>
    <property type="gene ID" value="SVE_1398900"/>
</dbReference>
<proteinExistence type="predicted"/>
<name>A0A0K0FSN6_STRVS</name>